<feature type="transmembrane region" description="Helical" evidence="1">
    <location>
        <begin position="71"/>
        <end position="90"/>
    </location>
</feature>
<dbReference type="SUPFAM" id="SSF55073">
    <property type="entry name" value="Nucleotide cyclase"/>
    <property type="match status" value="1"/>
</dbReference>
<protein>
    <submittedName>
        <fullName evidence="3">GGDEF domain-containing protein</fullName>
    </submittedName>
</protein>
<evidence type="ECO:0000259" key="2">
    <source>
        <dbReference type="PROSITE" id="PS50887"/>
    </source>
</evidence>
<feature type="transmembrane region" description="Helical" evidence="1">
    <location>
        <begin position="32"/>
        <end position="50"/>
    </location>
</feature>
<dbReference type="RefSeq" id="WP_379595643.1">
    <property type="nucleotide sequence ID" value="NZ_JBHUDE010000005.1"/>
</dbReference>
<feature type="transmembrane region" description="Helical" evidence="1">
    <location>
        <begin position="7"/>
        <end position="26"/>
    </location>
</feature>
<feature type="transmembrane region" description="Helical" evidence="1">
    <location>
        <begin position="110"/>
        <end position="130"/>
    </location>
</feature>
<accession>A0ABW4HL09</accession>
<comment type="caution">
    <text evidence="3">The sequence shown here is derived from an EMBL/GenBank/DDBJ whole genome shotgun (WGS) entry which is preliminary data.</text>
</comment>
<dbReference type="Gene3D" id="3.30.70.270">
    <property type="match status" value="1"/>
</dbReference>
<keyword evidence="1" id="KW-1133">Transmembrane helix</keyword>
<dbReference type="InterPro" id="IPR050469">
    <property type="entry name" value="Diguanylate_Cyclase"/>
</dbReference>
<keyword evidence="1" id="KW-0812">Transmembrane</keyword>
<dbReference type="Proteomes" id="UP001597221">
    <property type="component" value="Unassembled WGS sequence"/>
</dbReference>
<dbReference type="InterPro" id="IPR043128">
    <property type="entry name" value="Rev_trsase/Diguanyl_cyclase"/>
</dbReference>
<dbReference type="Pfam" id="PF00990">
    <property type="entry name" value="GGDEF"/>
    <property type="match status" value="1"/>
</dbReference>
<dbReference type="EMBL" id="JBHUDE010000005">
    <property type="protein sequence ID" value="MFD1606283.1"/>
    <property type="molecule type" value="Genomic_DNA"/>
</dbReference>
<name>A0ABW4HL09_9BACI</name>
<dbReference type="CDD" id="cd01949">
    <property type="entry name" value="GGDEF"/>
    <property type="match status" value="1"/>
</dbReference>
<dbReference type="SMART" id="SM00267">
    <property type="entry name" value="GGDEF"/>
    <property type="match status" value="1"/>
</dbReference>
<dbReference type="InterPro" id="IPR029787">
    <property type="entry name" value="Nucleotide_cyclase"/>
</dbReference>
<dbReference type="PANTHER" id="PTHR45138:SF9">
    <property type="entry name" value="DIGUANYLATE CYCLASE DGCM-RELATED"/>
    <property type="match status" value="1"/>
</dbReference>
<feature type="domain" description="GGDEF" evidence="2">
    <location>
        <begin position="271"/>
        <end position="409"/>
    </location>
</feature>
<evidence type="ECO:0000313" key="3">
    <source>
        <dbReference type="EMBL" id="MFD1606283.1"/>
    </source>
</evidence>
<keyword evidence="4" id="KW-1185">Reference proteome</keyword>
<reference evidence="4" key="1">
    <citation type="journal article" date="2019" name="Int. J. Syst. Evol. Microbiol.">
        <title>The Global Catalogue of Microorganisms (GCM) 10K type strain sequencing project: providing services to taxonomists for standard genome sequencing and annotation.</title>
        <authorList>
            <consortium name="The Broad Institute Genomics Platform"/>
            <consortium name="The Broad Institute Genome Sequencing Center for Infectious Disease"/>
            <person name="Wu L."/>
            <person name="Ma J."/>
        </authorList>
    </citation>
    <scope>NUCLEOTIDE SEQUENCE [LARGE SCALE GENOMIC DNA]</scope>
    <source>
        <strain evidence="4">CGMCC 1.12376</strain>
    </source>
</reference>
<dbReference type="NCBIfam" id="TIGR00254">
    <property type="entry name" value="GGDEF"/>
    <property type="match status" value="1"/>
</dbReference>
<proteinExistence type="predicted"/>
<dbReference type="PROSITE" id="PS50887">
    <property type="entry name" value="GGDEF"/>
    <property type="match status" value="1"/>
</dbReference>
<gene>
    <name evidence="3" type="ORF">ACFSBH_01185</name>
</gene>
<organism evidence="3 4">
    <name type="scientific">Oceanobacillus luteolus</name>
    <dbReference type="NCBI Taxonomy" id="1274358"/>
    <lineage>
        <taxon>Bacteria</taxon>
        <taxon>Bacillati</taxon>
        <taxon>Bacillota</taxon>
        <taxon>Bacilli</taxon>
        <taxon>Bacillales</taxon>
        <taxon>Bacillaceae</taxon>
        <taxon>Oceanobacillus</taxon>
    </lineage>
</organism>
<feature type="transmembrane region" description="Helical" evidence="1">
    <location>
        <begin position="142"/>
        <end position="168"/>
    </location>
</feature>
<dbReference type="InterPro" id="IPR000160">
    <property type="entry name" value="GGDEF_dom"/>
</dbReference>
<keyword evidence="1" id="KW-0472">Membrane</keyword>
<evidence type="ECO:0000256" key="1">
    <source>
        <dbReference type="SAM" id="Phobius"/>
    </source>
</evidence>
<feature type="transmembrane region" description="Helical" evidence="1">
    <location>
        <begin position="198"/>
        <end position="221"/>
    </location>
</feature>
<sequence>MKRRLNAYILFIFFMALGVALLSGPIEIDITLYAQLLIIYLLFTTLYSHLQTIVKTGRVNIDYSISYGLSFGLVAGPFGLFLFELINRFYVFLYREKTDTADKDEFLHTFYNVGAPTLLHSLGFYLYYWLLPYFEAIPLFGFWILIILIVFLIDTLSSILLLGVFHIVGDIKTWQDRINFIQARSKSESLQKAISNGLLFIFIMEGRWGLMFALFVLNYIFSRSAVLKSQSIQHKIERDRFEQMAYTDFLTKVHNRTYMNKVMRELNQSGEQLGIVVCDIDDFKRINDTYNHTVGDHVIHHFATRLKSFLSKEDYLFRSGGEEFTIILRKRNYNACKALVDNIQEEIQKLKVKSEYRSKEISVSCTASFGMYYFIAEGDTDIKQGYIHADDLLNKAKSFGKNQVISKNGMFNKPLSVKFANKESYN</sequence>
<evidence type="ECO:0000313" key="4">
    <source>
        <dbReference type="Proteomes" id="UP001597221"/>
    </source>
</evidence>
<dbReference type="PANTHER" id="PTHR45138">
    <property type="entry name" value="REGULATORY COMPONENTS OF SENSORY TRANSDUCTION SYSTEM"/>
    <property type="match status" value="1"/>
</dbReference>